<comment type="caution">
    <text evidence="12">The sequence shown here is derived from an EMBL/GenBank/DDBJ whole genome shotgun (WGS) entry which is preliminary data.</text>
</comment>
<keyword evidence="3" id="KW-0694">RNA-binding</keyword>
<evidence type="ECO:0000256" key="9">
    <source>
        <dbReference type="RuleBase" id="RU003823"/>
    </source>
</evidence>
<evidence type="ECO:0000313" key="12">
    <source>
        <dbReference type="EMBL" id="OGY87751.1"/>
    </source>
</evidence>
<evidence type="ECO:0000256" key="2">
    <source>
        <dbReference type="ARBA" id="ARBA00022730"/>
    </source>
</evidence>
<protein>
    <recommendedName>
        <fullName evidence="6">Small ribosomal subunit protein uS5</fullName>
    </recommendedName>
    <alternativeName>
        <fullName evidence="7">30S ribosomal protein S5</fullName>
    </alternativeName>
</protein>
<evidence type="ECO:0000256" key="3">
    <source>
        <dbReference type="ARBA" id="ARBA00022884"/>
    </source>
</evidence>
<dbReference type="GO" id="GO:0003735">
    <property type="term" value="F:structural constituent of ribosome"/>
    <property type="evidence" value="ECO:0007669"/>
    <property type="project" value="UniProtKB-UniRule"/>
</dbReference>
<dbReference type="GO" id="GO:0015935">
    <property type="term" value="C:small ribosomal subunit"/>
    <property type="evidence" value="ECO:0007669"/>
    <property type="project" value="InterPro"/>
</dbReference>
<dbReference type="Pfam" id="PF00333">
    <property type="entry name" value="Ribosomal_S5"/>
    <property type="match status" value="1"/>
</dbReference>
<keyword evidence="2" id="KW-0699">rRNA-binding</keyword>
<dbReference type="InterPro" id="IPR005712">
    <property type="entry name" value="Ribosomal_uS5_bac-type"/>
</dbReference>
<dbReference type="SUPFAM" id="SSF54768">
    <property type="entry name" value="dsRNA-binding domain-like"/>
    <property type="match status" value="1"/>
</dbReference>
<dbReference type="NCBIfam" id="TIGR01021">
    <property type="entry name" value="rpsE_bact"/>
    <property type="match status" value="1"/>
</dbReference>
<evidence type="ECO:0000256" key="4">
    <source>
        <dbReference type="ARBA" id="ARBA00022980"/>
    </source>
</evidence>
<dbReference type="Gene3D" id="3.30.160.20">
    <property type="match status" value="1"/>
</dbReference>
<feature type="region of interest" description="Disordered" evidence="10">
    <location>
        <begin position="1"/>
        <end position="24"/>
    </location>
</feature>
<accession>A0A1G2BEW0</accession>
<dbReference type="GO" id="GO:0006412">
    <property type="term" value="P:translation"/>
    <property type="evidence" value="ECO:0007669"/>
    <property type="project" value="InterPro"/>
</dbReference>
<dbReference type="Gene3D" id="3.30.230.10">
    <property type="match status" value="1"/>
</dbReference>
<evidence type="ECO:0000256" key="7">
    <source>
        <dbReference type="ARBA" id="ARBA00035519"/>
    </source>
</evidence>
<organism evidence="12 13">
    <name type="scientific">Candidatus Kerfeldbacteria bacterium RIFOXYB2_FULL_38_14</name>
    <dbReference type="NCBI Taxonomy" id="1798547"/>
    <lineage>
        <taxon>Bacteria</taxon>
        <taxon>Candidatus Kerfeldiibacteriota</taxon>
    </lineage>
</organism>
<evidence type="ECO:0000256" key="10">
    <source>
        <dbReference type="SAM" id="MobiDB-lite"/>
    </source>
</evidence>
<dbReference type="InterPro" id="IPR014721">
    <property type="entry name" value="Ribsml_uS5_D2-typ_fold_subgr"/>
</dbReference>
<keyword evidence="5 8" id="KW-0687">Ribonucleoprotein</keyword>
<dbReference type="PANTHER" id="PTHR48277:SF1">
    <property type="entry name" value="MITOCHONDRIAL RIBOSOMAL PROTEIN S5"/>
    <property type="match status" value="1"/>
</dbReference>
<dbReference type="GO" id="GO:0019843">
    <property type="term" value="F:rRNA binding"/>
    <property type="evidence" value="ECO:0007669"/>
    <property type="project" value="UniProtKB-KW"/>
</dbReference>
<keyword evidence="4 8" id="KW-0689">Ribosomal protein</keyword>
<dbReference type="EMBL" id="MHKI01000006">
    <property type="protein sequence ID" value="OGY87751.1"/>
    <property type="molecule type" value="Genomic_DNA"/>
</dbReference>
<dbReference type="InterPro" id="IPR013810">
    <property type="entry name" value="Ribosomal_uS5_N"/>
</dbReference>
<dbReference type="InterPro" id="IPR000851">
    <property type="entry name" value="Ribosomal_uS5"/>
</dbReference>
<evidence type="ECO:0000256" key="6">
    <source>
        <dbReference type="ARBA" id="ARBA00035255"/>
    </source>
</evidence>
<name>A0A1G2BEW0_9BACT</name>
<comment type="similarity">
    <text evidence="1 9">Belongs to the universal ribosomal protein uS5 family.</text>
</comment>
<dbReference type="PROSITE" id="PS50881">
    <property type="entry name" value="S5_DSRBD"/>
    <property type="match status" value="1"/>
</dbReference>
<dbReference type="PANTHER" id="PTHR48277">
    <property type="entry name" value="MITOCHONDRIAL RIBOSOMAL PROTEIN S5"/>
    <property type="match status" value="1"/>
</dbReference>
<dbReference type="AlphaFoldDB" id="A0A1G2BEW0"/>
<evidence type="ECO:0000256" key="1">
    <source>
        <dbReference type="ARBA" id="ARBA00008945"/>
    </source>
</evidence>
<proteinExistence type="inferred from homology"/>
<evidence type="ECO:0000259" key="11">
    <source>
        <dbReference type="PROSITE" id="PS50881"/>
    </source>
</evidence>
<reference evidence="12 13" key="1">
    <citation type="journal article" date="2016" name="Nat. Commun.">
        <title>Thousands of microbial genomes shed light on interconnected biogeochemical processes in an aquifer system.</title>
        <authorList>
            <person name="Anantharaman K."/>
            <person name="Brown C.T."/>
            <person name="Hug L.A."/>
            <person name="Sharon I."/>
            <person name="Castelle C.J."/>
            <person name="Probst A.J."/>
            <person name="Thomas B.C."/>
            <person name="Singh A."/>
            <person name="Wilkins M.J."/>
            <person name="Karaoz U."/>
            <person name="Brodie E.L."/>
            <person name="Williams K.H."/>
            <person name="Hubbard S.S."/>
            <person name="Banfield J.F."/>
        </authorList>
    </citation>
    <scope>NUCLEOTIDE SEQUENCE [LARGE SCALE GENOMIC DNA]</scope>
</reference>
<evidence type="ECO:0000313" key="13">
    <source>
        <dbReference type="Proteomes" id="UP000176420"/>
    </source>
</evidence>
<dbReference type="InterPro" id="IPR005324">
    <property type="entry name" value="Ribosomal_uS5_C"/>
</dbReference>
<evidence type="ECO:0000256" key="8">
    <source>
        <dbReference type="PROSITE-ProRule" id="PRU00268"/>
    </source>
</evidence>
<dbReference type="SUPFAM" id="SSF54211">
    <property type="entry name" value="Ribosomal protein S5 domain 2-like"/>
    <property type="match status" value="1"/>
</dbReference>
<dbReference type="FunFam" id="3.30.230.10:FF:000002">
    <property type="entry name" value="30S ribosomal protein S5"/>
    <property type="match status" value="1"/>
</dbReference>
<feature type="domain" description="S5 DRBM" evidence="11">
    <location>
        <begin position="29"/>
        <end position="92"/>
    </location>
</feature>
<dbReference type="Proteomes" id="UP000176420">
    <property type="component" value="Unassembled WGS sequence"/>
</dbReference>
<dbReference type="Pfam" id="PF03719">
    <property type="entry name" value="Ribosomal_S5_C"/>
    <property type="match status" value="1"/>
</dbReference>
<sequence length="176" mass="18938">MEEQKKIAKKGSFGGKRGRAKRDGLPQEFDSKIIDLARVTRVMAGGKRMSFRACVLIGDKKGRVAMGVKKGADVQLAVQKATDYAKKHLLTIKLSAGTIPHQVLEKFKGAQVLLKPAKPGTGVIAGGAVRSVMEMSGIKNVIAKMRGSGNKINNVTATLNALSNLQTREDIEKLKQ</sequence>
<gene>
    <name evidence="12" type="ORF">A2319_04885</name>
</gene>
<dbReference type="InterPro" id="IPR020568">
    <property type="entry name" value="Ribosomal_Su5_D2-typ_SF"/>
</dbReference>
<dbReference type="GO" id="GO:0005737">
    <property type="term" value="C:cytoplasm"/>
    <property type="evidence" value="ECO:0007669"/>
    <property type="project" value="UniProtKB-ARBA"/>
</dbReference>
<evidence type="ECO:0000256" key="5">
    <source>
        <dbReference type="ARBA" id="ARBA00023274"/>
    </source>
</evidence>